<dbReference type="PANTHER" id="PTHR36368">
    <property type="entry name" value="ATP-DEPENDENT CASEINOLYTIC PROTEASE/CROTONASE FAMILY PROTEIN"/>
    <property type="match status" value="1"/>
</dbReference>
<accession>A0A8J4RFC5</accession>
<feature type="compositionally biased region" description="Polar residues" evidence="1">
    <location>
        <begin position="354"/>
        <end position="365"/>
    </location>
</feature>
<protein>
    <submittedName>
        <fullName evidence="2">Uncharacterized protein</fullName>
    </submittedName>
</protein>
<reference evidence="2" key="1">
    <citation type="submission" date="2020-03" db="EMBL/GenBank/DDBJ databases">
        <title>Castanea mollissima Vanexum genome sequencing.</title>
        <authorList>
            <person name="Staton M."/>
        </authorList>
    </citation>
    <scope>NUCLEOTIDE SEQUENCE</scope>
    <source>
        <tissue evidence="2">Leaf</tissue>
    </source>
</reference>
<evidence type="ECO:0000256" key="1">
    <source>
        <dbReference type="SAM" id="MobiDB-lite"/>
    </source>
</evidence>
<dbReference type="PANTHER" id="PTHR36368:SF1">
    <property type="entry name" value="ATP-DEPENDENT CASEINOLYTIC PROTEASE_CROTONASE FAMILY PROTEIN"/>
    <property type="match status" value="1"/>
</dbReference>
<feature type="compositionally biased region" description="Polar residues" evidence="1">
    <location>
        <begin position="332"/>
        <end position="347"/>
    </location>
</feature>
<feature type="region of interest" description="Disordered" evidence="1">
    <location>
        <begin position="68"/>
        <end position="90"/>
    </location>
</feature>
<comment type="caution">
    <text evidence="2">The sequence shown here is derived from an EMBL/GenBank/DDBJ whole genome shotgun (WGS) entry which is preliminary data.</text>
</comment>
<feature type="region of interest" description="Disordered" evidence="1">
    <location>
        <begin position="313"/>
        <end position="397"/>
    </location>
</feature>
<feature type="compositionally biased region" description="Basic and acidic residues" evidence="1">
    <location>
        <begin position="315"/>
        <end position="330"/>
    </location>
</feature>
<keyword evidence="3" id="KW-1185">Reference proteome</keyword>
<proteinExistence type="predicted"/>
<evidence type="ECO:0000313" key="2">
    <source>
        <dbReference type="EMBL" id="KAF3963122.1"/>
    </source>
</evidence>
<organism evidence="2 3">
    <name type="scientific">Castanea mollissima</name>
    <name type="common">Chinese chestnut</name>
    <dbReference type="NCBI Taxonomy" id="60419"/>
    <lineage>
        <taxon>Eukaryota</taxon>
        <taxon>Viridiplantae</taxon>
        <taxon>Streptophyta</taxon>
        <taxon>Embryophyta</taxon>
        <taxon>Tracheophyta</taxon>
        <taxon>Spermatophyta</taxon>
        <taxon>Magnoliopsida</taxon>
        <taxon>eudicotyledons</taxon>
        <taxon>Gunneridae</taxon>
        <taxon>Pentapetalae</taxon>
        <taxon>rosids</taxon>
        <taxon>fabids</taxon>
        <taxon>Fagales</taxon>
        <taxon>Fagaceae</taxon>
        <taxon>Castanea</taxon>
    </lineage>
</organism>
<name>A0A8J4RFC5_9ROSI</name>
<dbReference type="Proteomes" id="UP000737018">
    <property type="component" value="Unassembled WGS sequence"/>
</dbReference>
<dbReference type="AlphaFoldDB" id="A0A8J4RFC5"/>
<dbReference type="OrthoDB" id="1847229at2759"/>
<evidence type="ECO:0000313" key="3">
    <source>
        <dbReference type="Proteomes" id="UP000737018"/>
    </source>
</evidence>
<sequence length="548" mass="60964">MDNSDPEVQVVSNSQVLGSSCSLSLPSEPPDIRNWFSSYEYESPVLDLNHNFGDSVTKESEFVKNELDISKSGGGKEVNPGGTGKRDQESVKCSSFFGNYKHESQSFSKLADSLHSTSLLSEPPDIRNWFSSYVYNSPALGTNDFGDSLSKEIECENDEFDIEETDLEKEETLGKYSKSKNRGEVIIGEKMHSNGYVKSDSCFMNNEQKERSSRELQVADSLHSTSLLSEPPDIRNWFSSYVYDSPVLGTNDFGDSLSKEIACENDEFDIEETDLEKEETLEEYGKSKNRGKVIIGEKLHSNGFVKSNSCFMSNEQKEQSSREGDNKLRGNENPSSQNNSSFEQSLSFKIKQNHGVSPTKDVSSLNDEDSQSKKEQPQEIHCMPLDIRTSGSADRKSPRHLIHRRGAIQECSEVKVQTEDVECVSPESNIKLNLVNGIAITKSTHGSSGKENGENISENGFVATRKKSLKRTNNENSLKSPKGINKGTVSSAGGNVGVIKRKVLTETTNFQHSDAMAVTGKWRCPQKSKPNLGPPLKQLRLEQWVRRA</sequence>
<gene>
    <name evidence="2" type="ORF">CMV_012459</name>
</gene>
<dbReference type="EMBL" id="JRKL02001594">
    <property type="protein sequence ID" value="KAF3963122.1"/>
    <property type="molecule type" value="Genomic_DNA"/>
</dbReference>
<feature type="region of interest" description="Disordered" evidence="1">
    <location>
        <begin position="467"/>
        <end position="489"/>
    </location>
</feature>